<dbReference type="SUPFAM" id="SSF140453">
    <property type="entry name" value="EsxAB dimer-like"/>
    <property type="match status" value="1"/>
</dbReference>
<accession>A0A1S8MCF4</accession>
<dbReference type="Gene3D" id="1.10.287.1060">
    <property type="entry name" value="ESAT-6-like"/>
    <property type="match status" value="1"/>
</dbReference>
<organism evidence="2 3">
    <name type="scientific">Clostridium felsineum</name>
    <dbReference type="NCBI Taxonomy" id="36839"/>
    <lineage>
        <taxon>Bacteria</taxon>
        <taxon>Bacillati</taxon>
        <taxon>Bacillota</taxon>
        <taxon>Clostridia</taxon>
        <taxon>Eubacteriales</taxon>
        <taxon>Clostridiaceae</taxon>
        <taxon>Clostridium</taxon>
    </lineage>
</organism>
<comment type="similarity">
    <text evidence="1">Belongs to the WXG100 family.</text>
</comment>
<evidence type="ECO:0000313" key="2">
    <source>
        <dbReference type="EMBL" id="URZ10037.1"/>
    </source>
</evidence>
<dbReference type="Pfam" id="PF06013">
    <property type="entry name" value="WXG100"/>
    <property type="match status" value="1"/>
</dbReference>
<reference evidence="2 3" key="1">
    <citation type="submission" date="2022-04" db="EMBL/GenBank/DDBJ databases">
        <title>Genome sequence of C. roseum typestrain.</title>
        <authorList>
            <person name="Poehlein A."/>
            <person name="Schoch T."/>
            <person name="Duerre P."/>
            <person name="Daniel R."/>
        </authorList>
    </citation>
    <scope>NUCLEOTIDE SEQUENCE [LARGE SCALE GENOMIC DNA]</scope>
    <source>
        <strain evidence="2 3">DSM 7320</strain>
    </source>
</reference>
<dbReference type="EMBL" id="CP096983">
    <property type="protein sequence ID" value="URZ10037.1"/>
    <property type="molecule type" value="Genomic_DNA"/>
</dbReference>
<dbReference type="NCBIfam" id="TIGR03930">
    <property type="entry name" value="WXG100_ESAT6"/>
    <property type="match status" value="1"/>
</dbReference>
<evidence type="ECO:0000313" key="3">
    <source>
        <dbReference type="Proteomes" id="UP000190951"/>
    </source>
</evidence>
<dbReference type="KEGG" id="crw:CROST_007450"/>
<keyword evidence="3" id="KW-1185">Reference proteome</keyword>
<gene>
    <name evidence="2" type="ORF">CROST_007450</name>
</gene>
<dbReference type="Proteomes" id="UP000190951">
    <property type="component" value="Chromosome"/>
</dbReference>
<dbReference type="AlphaFoldDB" id="A0A1S8MCF4"/>
<dbReference type="InterPro" id="IPR036689">
    <property type="entry name" value="ESAT-6-like_sf"/>
</dbReference>
<dbReference type="InterPro" id="IPR010310">
    <property type="entry name" value="T7SS_ESAT-6-like"/>
</dbReference>
<dbReference type="STRING" id="84029.CROST_15400"/>
<dbReference type="RefSeq" id="WP_077833108.1">
    <property type="nucleotide sequence ID" value="NZ_CP096983.1"/>
</dbReference>
<evidence type="ECO:0000256" key="1">
    <source>
        <dbReference type="RuleBase" id="RU362001"/>
    </source>
</evidence>
<proteinExistence type="inferred from homology"/>
<protein>
    <recommendedName>
        <fullName evidence="1">ESAT-6-like protein</fullName>
    </recommendedName>
</protein>
<sequence>MAGRIKMKEEEVSSVASNLLNDAKTVQGVLDSLQAKYLQTLNDNWEGEAKNKFVEDFQNSTIKLLQNCVTNLNNTGNSLKQIVEMFIETDNNYSSKTDIK</sequence>
<name>A0A1S8MCF4_9CLOT</name>